<dbReference type="EMBL" id="CP009506">
    <property type="protein sequence ID" value="AKB28649.1"/>
    <property type="molecule type" value="Genomic_DNA"/>
</dbReference>
<accession>A0A0E3P502</accession>
<protein>
    <submittedName>
        <fullName evidence="1">Uncharacterized protein</fullName>
    </submittedName>
</protein>
<dbReference type="PANTHER" id="PTHR42834:SF1">
    <property type="entry name" value="ENDONUCLEASE_EXONUCLEASE_PHOSPHATASE FAMILY PROTEIN (AFU_ORTHOLOGUE AFUA_3G09210)"/>
    <property type="match status" value="1"/>
</dbReference>
<dbReference type="PANTHER" id="PTHR42834">
    <property type="entry name" value="ENDONUCLEASE/EXONUCLEASE/PHOSPHATASE FAMILY PROTEIN (AFU_ORTHOLOGUE AFUA_3G09210)"/>
    <property type="match status" value="1"/>
</dbReference>
<dbReference type="HOGENOM" id="CLU_859466_0_0_2"/>
<gene>
    <name evidence="1" type="ORF">MSSIT_1930</name>
</gene>
<proteinExistence type="predicted"/>
<evidence type="ECO:0000313" key="1">
    <source>
        <dbReference type="EMBL" id="AKB28649.1"/>
    </source>
</evidence>
<dbReference type="Proteomes" id="UP000033111">
    <property type="component" value="Chromosome"/>
</dbReference>
<reference evidence="1 2" key="1">
    <citation type="submission" date="2014-07" db="EMBL/GenBank/DDBJ databases">
        <title>Methanogenic archaea and the global carbon cycle.</title>
        <authorList>
            <person name="Henriksen J.R."/>
            <person name="Luke J."/>
            <person name="Reinhart S."/>
            <person name="Benedict M.N."/>
            <person name="Youngblut N.D."/>
            <person name="Metcalf M.E."/>
            <person name="Whitaker R.J."/>
            <person name="Metcalf W.W."/>
        </authorList>
    </citation>
    <scope>NUCLEOTIDE SEQUENCE [LARGE SCALE GENOMIC DNA]</scope>
    <source>
        <strain evidence="1 2">T4/M</strain>
    </source>
</reference>
<evidence type="ECO:0000313" key="2">
    <source>
        <dbReference type="Proteomes" id="UP000033111"/>
    </source>
</evidence>
<dbReference type="PATRIC" id="fig|1434120.4.peg.2485"/>
<keyword evidence="2" id="KW-1185">Reference proteome</keyword>
<dbReference type="RefSeq" id="WP_052721606.1">
    <property type="nucleotide sequence ID" value="NZ_CP009506.1"/>
</dbReference>
<dbReference type="AlphaFoldDB" id="A0A0E3P502"/>
<organism evidence="1 2">
    <name type="scientific">Methanosarcina siciliae T4/M</name>
    <dbReference type="NCBI Taxonomy" id="1434120"/>
    <lineage>
        <taxon>Archaea</taxon>
        <taxon>Methanobacteriati</taxon>
        <taxon>Methanobacteriota</taxon>
        <taxon>Stenosarchaea group</taxon>
        <taxon>Methanomicrobia</taxon>
        <taxon>Methanosarcinales</taxon>
        <taxon>Methanosarcinaceae</taxon>
        <taxon>Methanosarcina</taxon>
    </lineage>
</organism>
<dbReference type="CDD" id="cd04486">
    <property type="entry name" value="YhcR_OBF_like"/>
    <property type="match status" value="1"/>
</dbReference>
<name>A0A0E3P502_9EURY</name>
<dbReference type="GeneID" id="24860783"/>
<dbReference type="OrthoDB" id="374733at2157"/>
<dbReference type="KEGG" id="msw:MSSIT_1930"/>
<sequence length="323" mass="35184">MSFIFLAGITLILTINCSLAQEDITAINVIQGEGLASPLIDENVSVEAIVVGDFQGKDKLNGFYLQEEDRDADNLPGTSEGIFVYDPGELGKIENISIGDTVQVTGIVKETFGLTQIKLSEITKLNETASSFQVTVLPVTLPAEDTKYFERYEGMLVELPQEFIITSNYNFALYGEKTLSPSSRLPNPTSLSKPGLPAITLQTLNQRSKLILDDGSKKSYPDPGAFPLTLQSGDSVRGITGILSFGFGEYRIHPQSIRNISVSNPSPHKPESVGGTIKIANFNVENYFNGDGQGGGFQTSREAKSQAEFERQRARIFDAITDI</sequence>